<name>A0A8S2X252_9BILA</name>
<sequence>FIAQAIEDKHRDLLSFSDEFYLLADGVSKINVLELQKQPQEINRELKNAREELAIAKENDEPI</sequence>
<dbReference type="InterPro" id="IPR042201">
    <property type="entry name" value="FH2_Formin_sf"/>
</dbReference>
<dbReference type="InterPro" id="IPR015425">
    <property type="entry name" value="FH2_Formin"/>
</dbReference>
<gene>
    <name evidence="3" type="ORF">BYL167_LOCUS29434</name>
    <name evidence="4" type="ORF">BYL167_LOCUS29503</name>
    <name evidence="6" type="ORF">GIL414_LOCUS33489</name>
    <name evidence="7" type="ORF">GIL414_LOCUS33725</name>
    <name evidence="5" type="ORF">SMN809_LOCUS32911</name>
</gene>
<feature type="coiled-coil region" evidence="1">
    <location>
        <begin position="32"/>
        <end position="59"/>
    </location>
</feature>
<evidence type="ECO:0000313" key="8">
    <source>
        <dbReference type="Proteomes" id="UP000681720"/>
    </source>
</evidence>
<organism evidence="6 8">
    <name type="scientific">Rotaria magnacalcarata</name>
    <dbReference type="NCBI Taxonomy" id="392030"/>
    <lineage>
        <taxon>Eukaryota</taxon>
        <taxon>Metazoa</taxon>
        <taxon>Spiralia</taxon>
        <taxon>Gnathifera</taxon>
        <taxon>Rotifera</taxon>
        <taxon>Eurotatoria</taxon>
        <taxon>Bdelloidea</taxon>
        <taxon>Philodinida</taxon>
        <taxon>Philodinidae</taxon>
        <taxon>Rotaria</taxon>
    </lineage>
</organism>
<feature type="non-terminal residue" evidence="6">
    <location>
        <position position="63"/>
    </location>
</feature>
<protein>
    <recommendedName>
        <fullName evidence="2">FH2 domain-containing protein</fullName>
    </recommendedName>
</protein>
<dbReference type="EMBL" id="CAJOBJ010074419">
    <property type="protein sequence ID" value="CAF4474115.1"/>
    <property type="molecule type" value="Genomic_DNA"/>
</dbReference>
<evidence type="ECO:0000313" key="4">
    <source>
        <dbReference type="EMBL" id="CAF4351040.1"/>
    </source>
</evidence>
<evidence type="ECO:0000313" key="5">
    <source>
        <dbReference type="EMBL" id="CAF4455426.1"/>
    </source>
</evidence>
<feature type="non-terminal residue" evidence="6">
    <location>
        <position position="1"/>
    </location>
</feature>
<dbReference type="Gene3D" id="1.20.58.2220">
    <property type="entry name" value="Formin, FH2 domain"/>
    <property type="match status" value="1"/>
</dbReference>
<evidence type="ECO:0000313" key="3">
    <source>
        <dbReference type="EMBL" id="CAF4349250.1"/>
    </source>
</evidence>
<dbReference type="PROSITE" id="PS51444">
    <property type="entry name" value="FH2"/>
    <property type="match status" value="1"/>
</dbReference>
<evidence type="ECO:0000256" key="1">
    <source>
        <dbReference type="SAM" id="Coils"/>
    </source>
</evidence>
<dbReference type="Proteomes" id="UP000681720">
    <property type="component" value="Unassembled WGS sequence"/>
</dbReference>
<dbReference type="Proteomes" id="UP000676336">
    <property type="component" value="Unassembled WGS sequence"/>
</dbReference>
<accession>A0A8S2X252</accession>
<comment type="caution">
    <text evidence="6">The sequence shown here is derived from an EMBL/GenBank/DDBJ whole genome shotgun (WGS) entry which is preliminary data.</text>
</comment>
<evidence type="ECO:0000313" key="7">
    <source>
        <dbReference type="EMBL" id="CAF4479376.1"/>
    </source>
</evidence>
<evidence type="ECO:0000313" key="6">
    <source>
        <dbReference type="EMBL" id="CAF4474115.1"/>
    </source>
</evidence>
<feature type="domain" description="FH2" evidence="2">
    <location>
        <begin position="1"/>
        <end position="63"/>
    </location>
</feature>
<dbReference type="EMBL" id="CAJOBH010044957">
    <property type="protein sequence ID" value="CAF4349250.1"/>
    <property type="molecule type" value="Genomic_DNA"/>
</dbReference>
<dbReference type="EMBL" id="CAJOBI010070469">
    <property type="protein sequence ID" value="CAF4455426.1"/>
    <property type="molecule type" value="Genomic_DNA"/>
</dbReference>
<dbReference type="EMBL" id="CAJOBH010045339">
    <property type="protein sequence ID" value="CAF4351040.1"/>
    <property type="molecule type" value="Genomic_DNA"/>
</dbReference>
<keyword evidence="1" id="KW-0175">Coiled coil</keyword>
<proteinExistence type="predicted"/>
<dbReference type="AlphaFoldDB" id="A0A8S2X252"/>
<dbReference type="EMBL" id="CAJOBJ010075748">
    <property type="protein sequence ID" value="CAF4479376.1"/>
    <property type="molecule type" value="Genomic_DNA"/>
</dbReference>
<dbReference type="Proteomes" id="UP000681967">
    <property type="component" value="Unassembled WGS sequence"/>
</dbReference>
<evidence type="ECO:0000259" key="2">
    <source>
        <dbReference type="PROSITE" id="PS51444"/>
    </source>
</evidence>
<reference evidence="6" key="1">
    <citation type="submission" date="2021-02" db="EMBL/GenBank/DDBJ databases">
        <authorList>
            <person name="Nowell W R."/>
        </authorList>
    </citation>
    <scope>NUCLEOTIDE SEQUENCE</scope>
</reference>